<gene>
    <name evidence="1" type="ORF">ACFSKO_16260</name>
</gene>
<keyword evidence="2" id="KW-1185">Reference proteome</keyword>
<dbReference type="EMBL" id="JBHUII010000011">
    <property type="protein sequence ID" value="MFD2207183.1"/>
    <property type="molecule type" value="Genomic_DNA"/>
</dbReference>
<accession>A0ABW5BQR5</accession>
<name>A0ABW5BQR5_9PROT</name>
<protein>
    <submittedName>
        <fullName evidence="1">Uncharacterized protein</fullName>
    </submittedName>
</protein>
<evidence type="ECO:0000313" key="2">
    <source>
        <dbReference type="Proteomes" id="UP001597294"/>
    </source>
</evidence>
<sequence>MSKQDGKGCYVALEGLTDEQHLNICRKFADLGADLTKDESKWRSNWRKYNFIGWGSMSSEVLYMSDVQPLGCASTVITYEDLMALNTRTSPEGDHSVGVNELVGRLVSTSVDISVNFDGPEFETEREYGGLMGEAVELIQSQQAEIETLRLAKDMVALTAKISDQHKKELDKDVSKLQARVKVLEGALKCMVDNFDTAFCMVEDGKPGEGHEYIAGAMSMAKQALSSTKELASKASEANEDSANLSTKAKVIAFTYFANARSSLSFDRPWLIHPSVCDALTELVEGGYITKTPRNHYINCPVDYTPTEKIRELPRPHFDWLSENGDFPMTMPEGE</sequence>
<dbReference type="RefSeq" id="WP_380253563.1">
    <property type="nucleotide sequence ID" value="NZ_JBHUII010000011.1"/>
</dbReference>
<comment type="caution">
    <text evidence="1">The sequence shown here is derived from an EMBL/GenBank/DDBJ whole genome shotgun (WGS) entry which is preliminary data.</text>
</comment>
<organism evidence="1 2">
    <name type="scientific">Kiloniella antarctica</name>
    <dbReference type="NCBI Taxonomy" id="1550907"/>
    <lineage>
        <taxon>Bacteria</taxon>
        <taxon>Pseudomonadati</taxon>
        <taxon>Pseudomonadota</taxon>
        <taxon>Alphaproteobacteria</taxon>
        <taxon>Rhodospirillales</taxon>
        <taxon>Kiloniellaceae</taxon>
        <taxon>Kiloniella</taxon>
    </lineage>
</organism>
<dbReference type="Proteomes" id="UP001597294">
    <property type="component" value="Unassembled WGS sequence"/>
</dbReference>
<proteinExistence type="predicted"/>
<reference evidence="2" key="1">
    <citation type="journal article" date="2019" name="Int. J. Syst. Evol. Microbiol.">
        <title>The Global Catalogue of Microorganisms (GCM) 10K type strain sequencing project: providing services to taxonomists for standard genome sequencing and annotation.</title>
        <authorList>
            <consortium name="The Broad Institute Genomics Platform"/>
            <consortium name="The Broad Institute Genome Sequencing Center for Infectious Disease"/>
            <person name="Wu L."/>
            <person name="Ma J."/>
        </authorList>
    </citation>
    <scope>NUCLEOTIDE SEQUENCE [LARGE SCALE GENOMIC DNA]</scope>
    <source>
        <strain evidence="2">CGMCC 4.7192</strain>
    </source>
</reference>
<evidence type="ECO:0000313" key="1">
    <source>
        <dbReference type="EMBL" id="MFD2207183.1"/>
    </source>
</evidence>